<comment type="caution">
    <text evidence="2">The sequence shown here is derived from an EMBL/GenBank/DDBJ whole genome shotgun (WGS) entry which is preliminary data.</text>
</comment>
<evidence type="ECO:0000313" key="3">
    <source>
        <dbReference type="Proteomes" id="UP000774617"/>
    </source>
</evidence>
<organism evidence="2 3">
    <name type="scientific">Macrophomina phaseolina</name>
    <dbReference type="NCBI Taxonomy" id="35725"/>
    <lineage>
        <taxon>Eukaryota</taxon>
        <taxon>Fungi</taxon>
        <taxon>Dikarya</taxon>
        <taxon>Ascomycota</taxon>
        <taxon>Pezizomycotina</taxon>
        <taxon>Dothideomycetes</taxon>
        <taxon>Dothideomycetes incertae sedis</taxon>
        <taxon>Botryosphaeriales</taxon>
        <taxon>Botryosphaeriaceae</taxon>
        <taxon>Macrophomina</taxon>
    </lineage>
</organism>
<reference evidence="2 3" key="1">
    <citation type="journal article" date="2021" name="Nat. Commun.">
        <title>Genetic determinants of endophytism in the Arabidopsis root mycobiome.</title>
        <authorList>
            <person name="Mesny F."/>
            <person name="Miyauchi S."/>
            <person name="Thiergart T."/>
            <person name="Pickel B."/>
            <person name="Atanasova L."/>
            <person name="Karlsson M."/>
            <person name="Huettel B."/>
            <person name="Barry K.W."/>
            <person name="Haridas S."/>
            <person name="Chen C."/>
            <person name="Bauer D."/>
            <person name="Andreopoulos W."/>
            <person name="Pangilinan J."/>
            <person name="LaButti K."/>
            <person name="Riley R."/>
            <person name="Lipzen A."/>
            <person name="Clum A."/>
            <person name="Drula E."/>
            <person name="Henrissat B."/>
            <person name="Kohler A."/>
            <person name="Grigoriev I.V."/>
            <person name="Martin F.M."/>
            <person name="Hacquard S."/>
        </authorList>
    </citation>
    <scope>NUCLEOTIDE SEQUENCE [LARGE SCALE GENOMIC DNA]</scope>
    <source>
        <strain evidence="2 3">MPI-SDFR-AT-0080</strain>
    </source>
</reference>
<sequence length="173" mass="18129">MPALFVPPWLAGCARALTRSRSVGCALKSSASPSARRPRQRRASPRAACAATEYLADPGSDRQPPAMGARPRHARNMLCPTDPSRPPLKRLSKTGRPAPCPQLVNTPGATSAGLLISLSRPPHPPRGPSCRVLANASRQDVSGVSCAPCFRELGAFVYKLCFSTSAAGSASTV</sequence>
<keyword evidence="3" id="KW-1185">Reference proteome</keyword>
<evidence type="ECO:0000313" key="2">
    <source>
        <dbReference type="EMBL" id="KAH7046080.1"/>
    </source>
</evidence>
<protein>
    <submittedName>
        <fullName evidence="2">Uncharacterized protein</fullName>
    </submittedName>
</protein>
<evidence type="ECO:0000256" key="1">
    <source>
        <dbReference type="SAM" id="MobiDB-lite"/>
    </source>
</evidence>
<feature type="region of interest" description="Disordered" evidence="1">
    <location>
        <begin position="25"/>
        <end position="101"/>
    </location>
</feature>
<name>A0ABQ8G7D6_9PEZI</name>
<dbReference type="Proteomes" id="UP000774617">
    <property type="component" value="Unassembled WGS sequence"/>
</dbReference>
<accession>A0ABQ8G7D6</accession>
<gene>
    <name evidence="2" type="ORF">B0J12DRAFT_150571</name>
</gene>
<proteinExistence type="predicted"/>
<dbReference type="EMBL" id="JAGTJR010000018">
    <property type="protein sequence ID" value="KAH7046080.1"/>
    <property type="molecule type" value="Genomic_DNA"/>
</dbReference>